<sequence length="565" mass="61817">MQSFARKAAKIIEGCFVAYFVLLPVLSVFAQTQTNVTAVQTIQNSQPIYNIKDYQGDPRYLGVEPGSWQARILDELTPEHLRDKSRTDIDYPVDDSYLKSLISRPLSLPEDSESAFAQSQPLKAEDAVYIMSESGDNFPAGNNWQVSDQNSANGADYWDDVGCKSFSGSRSIWSSGGGDMPDCTTYDNNMNTWMMYGPIDLRNTDLARVAFQYQYDLETNYDFFYALATGDNGAHWSGNTYTGYSGANWSSQNTSDLLQPYLGNSAVWLAFGMTSDSSVTKAGAYLDDISIIKYTVPPPLPDLTANIDFLTSTTVYPGMDIVMSVNVINQGTAASGPAVVKFYLSAGAFIFNDAYKIAETTIPGLAPGGLVSTGDIWYRIGNLSPGTYSLYYLIDAAGVNGAGTVNESNEGNNAYYWTLTVNAGPDLDRSAPRYNKTTFYPGEQILFDADIINRGGAAAAASNVSYYFKQDSYLFSDAYRFITNSIPALSPGASAHQHVIYDIPANASPGTYYFYYWLDSGNAVAESNELNNQQYDQITIIPRPLSVPDLFASGQSLTRLVLEPG</sequence>
<evidence type="ECO:0000259" key="1">
    <source>
        <dbReference type="Pfam" id="PF07705"/>
    </source>
</evidence>
<dbReference type="InterPro" id="IPR013783">
    <property type="entry name" value="Ig-like_fold"/>
</dbReference>
<accession>A0A1G2BT72</accession>
<dbReference type="AlphaFoldDB" id="A0A1G2BT72"/>
<dbReference type="Gene3D" id="2.60.40.10">
    <property type="entry name" value="Immunoglobulins"/>
    <property type="match status" value="2"/>
</dbReference>
<dbReference type="InterPro" id="IPR011635">
    <property type="entry name" value="CARDB"/>
</dbReference>
<feature type="domain" description="CARDB" evidence="1">
    <location>
        <begin position="301"/>
        <end position="415"/>
    </location>
</feature>
<dbReference type="EMBL" id="MHKO01000024">
    <property type="protein sequence ID" value="OGY92311.1"/>
    <property type="molecule type" value="Genomic_DNA"/>
</dbReference>
<reference evidence="2 3" key="1">
    <citation type="journal article" date="2016" name="Nat. Commun.">
        <title>Thousands of microbial genomes shed light on interconnected biogeochemical processes in an aquifer system.</title>
        <authorList>
            <person name="Anantharaman K."/>
            <person name="Brown C.T."/>
            <person name="Hug L.A."/>
            <person name="Sharon I."/>
            <person name="Castelle C.J."/>
            <person name="Probst A.J."/>
            <person name="Thomas B.C."/>
            <person name="Singh A."/>
            <person name="Wilkins M.J."/>
            <person name="Karaoz U."/>
            <person name="Brodie E.L."/>
            <person name="Williams K.H."/>
            <person name="Hubbard S.S."/>
            <person name="Banfield J.F."/>
        </authorList>
    </citation>
    <scope>NUCLEOTIDE SEQUENCE [LARGE SCALE GENOMIC DNA]</scope>
</reference>
<dbReference type="STRING" id="1798553.A3H70_04455"/>
<proteinExistence type="predicted"/>
<dbReference type="Pfam" id="PF07705">
    <property type="entry name" value="CARDB"/>
    <property type="match status" value="2"/>
</dbReference>
<feature type="domain" description="CARDB" evidence="1">
    <location>
        <begin position="433"/>
        <end position="533"/>
    </location>
</feature>
<organism evidence="2 3">
    <name type="scientific">Candidatus Komeilibacteria bacterium RIFCSPLOWO2_02_FULL_48_11</name>
    <dbReference type="NCBI Taxonomy" id="1798553"/>
    <lineage>
        <taxon>Bacteria</taxon>
        <taxon>Candidatus Komeiliibacteriota</taxon>
    </lineage>
</organism>
<dbReference type="Proteomes" id="UP000178109">
    <property type="component" value="Unassembled WGS sequence"/>
</dbReference>
<evidence type="ECO:0000313" key="3">
    <source>
        <dbReference type="Proteomes" id="UP000178109"/>
    </source>
</evidence>
<protein>
    <recommendedName>
        <fullName evidence="1">CARDB domain-containing protein</fullName>
    </recommendedName>
</protein>
<name>A0A1G2BT72_9BACT</name>
<gene>
    <name evidence="2" type="ORF">A3H70_04455</name>
</gene>
<evidence type="ECO:0000313" key="2">
    <source>
        <dbReference type="EMBL" id="OGY92311.1"/>
    </source>
</evidence>
<comment type="caution">
    <text evidence="2">The sequence shown here is derived from an EMBL/GenBank/DDBJ whole genome shotgun (WGS) entry which is preliminary data.</text>
</comment>